<dbReference type="InterPro" id="IPR001806">
    <property type="entry name" value="Small_GTPase"/>
</dbReference>
<dbReference type="GO" id="GO:0005525">
    <property type="term" value="F:GTP binding"/>
    <property type="evidence" value="ECO:0007669"/>
    <property type="project" value="UniProtKB-KW"/>
</dbReference>
<dbReference type="EMBL" id="OZ034833">
    <property type="protein sequence ID" value="CAL1675579.1"/>
    <property type="molecule type" value="Genomic_DNA"/>
</dbReference>
<dbReference type="PANTHER" id="PTHR47981:SF39">
    <property type="entry name" value="RAS-RELATED PROTEIN RAB"/>
    <property type="match status" value="1"/>
</dbReference>
<dbReference type="SUPFAM" id="SSF52540">
    <property type="entry name" value="P-loop containing nucleoside triphosphate hydrolases"/>
    <property type="match status" value="1"/>
</dbReference>
<keyword evidence="5" id="KW-1185">Reference proteome</keyword>
<dbReference type="SMART" id="SM00173">
    <property type="entry name" value="RAS"/>
    <property type="match status" value="1"/>
</dbReference>
<keyword evidence="3" id="KW-0342">GTP-binding</keyword>
<dbReference type="InterPro" id="IPR027417">
    <property type="entry name" value="P-loop_NTPase"/>
</dbReference>
<sequence length="288" mass="33276">MRRMDRTVSMTLQRSRRDSDLVLSHFGHLKEHLFKFLVIGDYGVGKTALVRRYTEGKNLQFLIFRLRFLVDGIVFAQKILVVENVRSREMILRKRAFKEGERNEKCAQAGLSALKTRKFSSNYKITIGADFAIKTLDWDPHTKINLQLWDIAGHERFGYMTRIYYKYAVAAALVFDISRAATFQSMKKWLYDLREKITLPDGSDIPIVLLANKCDITVAVTDEQISKFCKENKINAWYATSAKNNTNVDTAMRYLVENVLCAKIDNGVRDSIRLRENLLKHEKSGCCK</sequence>
<dbReference type="SMART" id="SM00174">
    <property type="entry name" value="RHO"/>
    <property type="match status" value="1"/>
</dbReference>
<dbReference type="FunFam" id="3.40.50.300:FF:001447">
    <property type="entry name" value="Ras-related protein Rab-1B"/>
    <property type="match status" value="1"/>
</dbReference>
<dbReference type="PANTHER" id="PTHR47981">
    <property type="entry name" value="RAB FAMILY"/>
    <property type="match status" value="1"/>
</dbReference>
<comment type="similarity">
    <text evidence="1">Belongs to the small GTPase superfamily. Rab family.</text>
</comment>
<accession>A0AAV2N773</accession>
<dbReference type="Proteomes" id="UP001497644">
    <property type="component" value="Chromosome 10"/>
</dbReference>
<evidence type="ECO:0000313" key="4">
    <source>
        <dbReference type="EMBL" id="CAL1675579.1"/>
    </source>
</evidence>
<dbReference type="GO" id="GO:0003924">
    <property type="term" value="F:GTPase activity"/>
    <property type="evidence" value="ECO:0007669"/>
    <property type="project" value="InterPro"/>
</dbReference>
<gene>
    <name evidence="4" type="ORF">LPLAT_LOCUS1898</name>
</gene>
<evidence type="ECO:0000256" key="1">
    <source>
        <dbReference type="ARBA" id="ARBA00006270"/>
    </source>
</evidence>
<dbReference type="SMART" id="SM00175">
    <property type="entry name" value="RAB"/>
    <property type="match status" value="1"/>
</dbReference>
<dbReference type="Gene3D" id="3.40.50.300">
    <property type="entry name" value="P-loop containing nucleotide triphosphate hydrolases"/>
    <property type="match status" value="1"/>
</dbReference>
<dbReference type="GO" id="GO:0008333">
    <property type="term" value="P:endosome to lysosome transport"/>
    <property type="evidence" value="ECO:0007669"/>
    <property type="project" value="TreeGrafter"/>
</dbReference>
<dbReference type="AlphaFoldDB" id="A0AAV2N773"/>
<dbReference type="PROSITE" id="PS51419">
    <property type="entry name" value="RAB"/>
    <property type="match status" value="1"/>
</dbReference>
<dbReference type="GO" id="GO:0005770">
    <property type="term" value="C:late endosome"/>
    <property type="evidence" value="ECO:0007669"/>
    <property type="project" value="TreeGrafter"/>
</dbReference>
<reference evidence="4" key="1">
    <citation type="submission" date="2024-04" db="EMBL/GenBank/DDBJ databases">
        <authorList>
            <consortium name="Molecular Ecology Group"/>
        </authorList>
    </citation>
    <scope>NUCLEOTIDE SEQUENCE</scope>
</reference>
<evidence type="ECO:0000313" key="5">
    <source>
        <dbReference type="Proteomes" id="UP001497644"/>
    </source>
</evidence>
<dbReference type="InterPro" id="IPR005225">
    <property type="entry name" value="Small_GTP-bd"/>
</dbReference>
<keyword evidence="2" id="KW-0547">Nucleotide-binding</keyword>
<dbReference type="NCBIfam" id="TIGR00231">
    <property type="entry name" value="small_GTP"/>
    <property type="match status" value="1"/>
</dbReference>
<organism evidence="4 5">
    <name type="scientific">Lasius platythorax</name>
    <dbReference type="NCBI Taxonomy" id="488582"/>
    <lineage>
        <taxon>Eukaryota</taxon>
        <taxon>Metazoa</taxon>
        <taxon>Ecdysozoa</taxon>
        <taxon>Arthropoda</taxon>
        <taxon>Hexapoda</taxon>
        <taxon>Insecta</taxon>
        <taxon>Pterygota</taxon>
        <taxon>Neoptera</taxon>
        <taxon>Endopterygota</taxon>
        <taxon>Hymenoptera</taxon>
        <taxon>Apocrita</taxon>
        <taxon>Aculeata</taxon>
        <taxon>Formicoidea</taxon>
        <taxon>Formicidae</taxon>
        <taxon>Formicinae</taxon>
        <taxon>Lasius</taxon>
        <taxon>Lasius</taxon>
    </lineage>
</organism>
<dbReference type="PRINTS" id="PR00449">
    <property type="entry name" value="RASTRNSFRMNG"/>
</dbReference>
<dbReference type="GO" id="GO:0045335">
    <property type="term" value="C:phagocytic vesicle"/>
    <property type="evidence" value="ECO:0007669"/>
    <property type="project" value="TreeGrafter"/>
</dbReference>
<proteinExistence type="inferred from homology"/>
<evidence type="ECO:0000256" key="2">
    <source>
        <dbReference type="ARBA" id="ARBA00022741"/>
    </source>
</evidence>
<protein>
    <recommendedName>
        <fullName evidence="6">Ras-related protein Rab</fullName>
    </recommendedName>
</protein>
<dbReference type="GO" id="GO:0005764">
    <property type="term" value="C:lysosome"/>
    <property type="evidence" value="ECO:0007669"/>
    <property type="project" value="TreeGrafter"/>
</dbReference>
<name>A0AAV2N773_9HYME</name>
<evidence type="ECO:0008006" key="6">
    <source>
        <dbReference type="Google" id="ProtNLM"/>
    </source>
</evidence>
<dbReference type="GO" id="GO:0090385">
    <property type="term" value="P:phagosome-lysosome fusion"/>
    <property type="evidence" value="ECO:0007669"/>
    <property type="project" value="TreeGrafter"/>
</dbReference>
<dbReference type="Pfam" id="PF00071">
    <property type="entry name" value="Ras"/>
    <property type="match status" value="1"/>
</dbReference>
<evidence type="ECO:0000256" key="3">
    <source>
        <dbReference type="ARBA" id="ARBA00023134"/>
    </source>
</evidence>